<dbReference type="GO" id="GO:0009251">
    <property type="term" value="P:glucan catabolic process"/>
    <property type="evidence" value="ECO:0007669"/>
    <property type="project" value="TreeGrafter"/>
</dbReference>
<dbReference type="PANTHER" id="PTHR42715:SF3">
    <property type="entry name" value="BETA-GLUCOSIDASE B-RELATED"/>
    <property type="match status" value="1"/>
</dbReference>
<dbReference type="InterPro" id="IPR013783">
    <property type="entry name" value="Ig-like_fold"/>
</dbReference>
<proteinExistence type="inferred from homology"/>
<dbReference type="InterPro" id="IPR026891">
    <property type="entry name" value="Fn3-like"/>
</dbReference>
<reference evidence="4" key="1">
    <citation type="journal article" date="2015" name="Nature">
        <title>Complex archaea that bridge the gap between prokaryotes and eukaryotes.</title>
        <authorList>
            <person name="Spang A."/>
            <person name="Saw J.H."/>
            <person name="Jorgensen S.L."/>
            <person name="Zaremba-Niedzwiedzka K."/>
            <person name="Martijn J."/>
            <person name="Lind A.E."/>
            <person name="van Eijk R."/>
            <person name="Schleper C."/>
            <person name="Guy L."/>
            <person name="Ettema T.J."/>
        </authorList>
    </citation>
    <scope>NUCLEOTIDE SEQUENCE</scope>
</reference>
<dbReference type="PANTHER" id="PTHR42715">
    <property type="entry name" value="BETA-GLUCOSIDASE"/>
    <property type="match status" value="1"/>
</dbReference>
<organism evidence="4">
    <name type="scientific">marine sediment metagenome</name>
    <dbReference type="NCBI Taxonomy" id="412755"/>
    <lineage>
        <taxon>unclassified sequences</taxon>
        <taxon>metagenomes</taxon>
        <taxon>ecological metagenomes</taxon>
    </lineage>
</organism>
<evidence type="ECO:0000256" key="2">
    <source>
        <dbReference type="ARBA" id="ARBA00022801"/>
    </source>
</evidence>
<sequence length="677" mass="76308">MNKIKKGMTEQEIEDYVEWVLSQLTLKEKVSQMRGNGLISKIMMDKGFGKRAYDAAGLKKFGIPPFKFTDGPRGVIIPGSTCFPVSMARGATWDLDLEERVGEVIGKEVRAHGGNLFGGVCINLLRHPAWGRAQETYGEDPFLLGEFGAALTRGVQKHNVMATAKHFVANSIEFSRFKVNVIMDERTLREVYLPHFKRCVEEGCATIMSAYNKLRGKFCGHNDYLLRDILKKDWDFQGFVHSDWIRGVKDTIGGVTGGLDVEMPRVKYFRFTKIRRALEEGKISEAMIDEAAGRVMKTILRFVTREDPQKYDPQLIGCYEHYQVALEAAEKSMVLLKNKSGILPLNKDKIQKIAIFGKYAKIKNTGDHGSSYVSVKKVITPWEGFKNYLGDSIELVHDNGTEIPRVCKIAKEADIAIIVVGLNYKDEGEYIKELKRGGDRKILSLHAEDINLIQTVANENNKCIVVLIGGSAIIMEEWKDQVPAIIMAWYSGVEGGNALANIIFGDVNPSGKLPFTIPKDPKNLPFFDVNVNEIEYGYYHGYTLFEKEGYDPAFAFGYGLSYTTFNYDNLIVELKDDKVIATVDVQNTGKVAGDEVVQLYIGFGNSHIDRPIKLLRGFSRVFLEPNDLKNVKIVVPRKNLAWYNPKSKSWEIEQIKYIVYVGKSSKTEDLLTTQFTL</sequence>
<dbReference type="Gene3D" id="3.20.20.300">
    <property type="entry name" value="Glycoside hydrolase, family 3, N-terminal domain"/>
    <property type="match status" value="1"/>
</dbReference>
<dbReference type="Pfam" id="PF14310">
    <property type="entry name" value="Fn3-like"/>
    <property type="match status" value="1"/>
</dbReference>
<accession>A0A0F9LXV1</accession>
<dbReference type="InterPro" id="IPR036881">
    <property type="entry name" value="Glyco_hydro_3_C_sf"/>
</dbReference>
<dbReference type="Pfam" id="PF01915">
    <property type="entry name" value="Glyco_hydro_3_C"/>
    <property type="match status" value="1"/>
</dbReference>
<dbReference type="InterPro" id="IPR050288">
    <property type="entry name" value="Cellulose_deg_GH3"/>
</dbReference>
<gene>
    <name evidence="4" type="ORF">LCGC14_1160150</name>
</gene>
<comment type="similarity">
    <text evidence="1">Belongs to the glycosyl hydrolase 3 family.</text>
</comment>
<dbReference type="InterPro" id="IPR001764">
    <property type="entry name" value="Glyco_hydro_3_N"/>
</dbReference>
<feature type="domain" description="Fibronectin type III-like" evidence="3">
    <location>
        <begin position="595"/>
        <end position="665"/>
    </location>
</feature>
<keyword evidence="2" id="KW-0378">Hydrolase</keyword>
<name>A0A0F9LXV1_9ZZZZ</name>
<dbReference type="InterPro" id="IPR002772">
    <property type="entry name" value="Glyco_hydro_3_C"/>
</dbReference>
<dbReference type="EMBL" id="LAZR01005649">
    <property type="protein sequence ID" value="KKM98218.1"/>
    <property type="molecule type" value="Genomic_DNA"/>
</dbReference>
<dbReference type="InterPro" id="IPR036962">
    <property type="entry name" value="Glyco_hydro_3_N_sf"/>
</dbReference>
<protein>
    <recommendedName>
        <fullName evidence="3">Fibronectin type III-like domain-containing protein</fullName>
    </recommendedName>
</protein>
<dbReference type="Gene3D" id="3.40.50.1700">
    <property type="entry name" value="Glycoside hydrolase family 3 C-terminal domain"/>
    <property type="match status" value="1"/>
</dbReference>
<dbReference type="InterPro" id="IPR017853">
    <property type="entry name" value="GH"/>
</dbReference>
<dbReference type="SUPFAM" id="SSF52279">
    <property type="entry name" value="Beta-D-glucan exohydrolase, C-terminal domain"/>
    <property type="match status" value="1"/>
</dbReference>
<evidence type="ECO:0000259" key="3">
    <source>
        <dbReference type="SMART" id="SM01217"/>
    </source>
</evidence>
<dbReference type="GO" id="GO:0008422">
    <property type="term" value="F:beta-glucosidase activity"/>
    <property type="evidence" value="ECO:0007669"/>
    <property type="project" value="TreeGrafter"/>
</dbReference>
<dbReference type="SMART" id="SM01217">
    <property type="entry name" value="Fn3_like"/>
    <property type="match status" value="1"/>
</dbReference>
<dbReference type="PRINTS" id="PR00133">
    <property type="entry name" value="GLHYDRLASE3"/>
</dbReference>
<dbReference type="AlphaFoldDB" id="A0A0F9LXV1"/>
<evidence type="ECO:0000313" key="4">
    <source>
        <dbReference type="EMBL" id="KKM98218.1"/>
    </source>
</evidence>
<dbReference type="Gene3D" id="2.60.40.10">
    <property type="entry name" value="Immunoglobulins"/>
    <property type="match status" value="1"/>
</dbReference>
<dbReference type="SUPFAM" id="SSF51445">
    <property type="entry name" value="(Trans)glycosidases"/>
    <property type="match status" value="1"/>
</dbReference>
<dbReference type="FunFam" id="2.60.40.10:FF:000495">
    <property type="entry name" value="Periplasmic beta-glucosidase"/>
    <property type="match status" value="1"/>
</dbReference>
<evidence type="ECO:0000256" key="1">
    <source>
        <dbReference type="ARBA" id="ARBA00005336"/>
    </source>
</evidence>
<comment type="caution">
    <text evidence="4">The sequence shown here is derived from an EMBL/GenBank/DDBJ whole genome shotgun (WGS) entry which is preliminary data.</text>
</comment>
<dbReference type="Pfam" id="PF00933">
    <property type="entry name" value="Glyco_hydro_3"/>
    <property type="match status" value="1"/>
</dbReference>